<feature type="domain" description="UMA" evidence="2">
    <location>
        <begin position="145"/>
        <end position="194"/>
    </location>
</feature>
<sequence>MMLKKLQKKFFRQSEAQEDNLPSHLKGPDKEEDDFLLIGQTLSERSTSQEFTSGPPSYYNLPPRYLTMGETQSKSEYNHEGRRKSDNSTNNTAATADHTQRSQGDSAATVPPVGTLPQRPAPPVAGAETVERKMSAVVLQMNPVYRDVPFKLASLLEMRSQCNECDHWCNKLKEQLTTSPKDFQYDFVLEKSVARDSG</sequence>
<evidence type="ECO:0000259" key="2">
    <source>
        <dbReference type="PROSITE" id="PS51497"/>
    </source>
</evidence>
<feature type="compositionally biased region" description="Basic and acidic residues" evidence="1">
    <location>
        <begin position="76"/>
        <end position="86"/>
    </location>
</feature>
<dbReference type="Proteomes" id="UP001209878">
    <property type="component" value="Unassembled WGS sequence"/>
</dbReference>
<feature type="compositionally biased region" description="Polar residues" evidence="1">
    <location>
        <begin position="40"/>
        <end position="55"/>
    </location>
</feature>
<feature type="region of interest" description="Disordered" evidence="1">
    <location>
        <begin position="1"/>
        <end position="127"/>
    </location>
</feature>
<evidence type="ECO:0000313" key="4">
    <source>
        <dbReference type="Proteomes" id="UP001209878"/>
    </source>
</evidence>
<evidence type="ECO:0000313" key="3">
    <source>
        <dbReference type="EMBL" id="KAK2167986.1"/>
    </source>
</evidence>
<organism evidence="3 4">
    <name type="scientific">Ridgeia piscesae</name>
    <name type="common">Tubeworm</name>
    <dbReference type="NCBI Taxonomy" id="27915"/>
    <lineage>
        <taxon>Eukaryota</taxon>
        <taxon>Metazoa</taxon>
        <taxon>Spiralia</taxon>
        <taxon>Lophotrochozoa</taxon>
        <taxon>Annelida</taxon>
        <taxon>Polychaeta</taxon>
        <taxon>Sedentaria</taxon>
        <taxon>Canalipalpata</taxon>
        <taxon>Sabellida</taxon>
        <taxon>Siboglinidae</taxon>
        <taxon>Ridgeia</taxon>
    </lineage>
</organism>
<evidence type="ECO:0000256" key="1">
    <source>
        <dbReference type="SAM" id="MobiDB-lite"/>
    </source>
</evidence>
<dbReference type="AlphaFoldDB" id="A0AAD9KAX3"/>
<protein>
    <recommendedName>
        <fullName evidence="2">UMA domain-containing protein</fullName>
    </recommendedName>
</protein>
<comment type="caution">
    <text evidence="3">The sequence shown here is derived from an EMBL/GenBank/DDBJ whole genome shotgun (WGS) entry which is preliminary data.</text>
</comment>
<feature type="compositionally biased region" description="Basic residues" evidence="1">
    <location>
        <begin position="1"/>
        <end position="11"/>
    </location>
</feature>
<dbReference type="PROSITE" id="PS51497">
    <property type="entry name" value="UMA"/>
    <property type="match status" value="1"/>
</dbReference>
<dbReference type="InterPro" id="IPR023340">
    <property type="entry name" value="UMA"/>
</dbReference>
<keyword evidence="4" id="KW-1185">Reference proteome</keyword>
<dbReference type="EMBL" id="JAODUO010001248">
    <property type="protein sequence ID" value="KAK2167986.1"/>
    <property type="molecule type" value="Genomic_DNA"/>
</dbReference>
<proteinExistence type="predicted"/>
<gene>
    <name evidence="3" type="ORF">NP493_1249g00015</name>
</gene>
<accession>A0AAD9KAX3</accession>
<reference evidence="3" key="1">
    <citation type="journal article" date="2023" name="Mol. Biol. Evol.">
        <title>Third-Generation Sequencing Reveals the Adaptive Role of the Epigenome in Three Deep-Sea Polychaetes.</title>
        <authorList>
            <person name="Perez M."/>
            <person name="Aroh O."/>
            <person name="Sun Y."/>
            <person name="Lan Y."/>
            <person name="Juniper S.K."/>
            <person name="Young C.R."/>
            <person name="Angers B."/>
            <person name="Qian P.Y."/>
        </authorList>
    </citation>
    <scope>NUCLEOTIDE SEQUENCE</scope>
    <source>
        <strain evidence="3">R07B-5</strain>
    </source>
</reference>
<name>A0AAD9KAX3_RIDPI</name>